<feature type="transmembrane region" description="Helical" evidence="1">
    <location>
        <begin position="158"/>
        <end position="181"/>
    </location>
</feature>
<comment type="caution">
    <text evidence="2">The sequence shown here is derived from an EMBL/GenBank/DDBJ whole genome shotgun (WGS) entry which is preliminary data.</text>
</comment>
<proteinExistence type="predicted"/>
<evidence type="ECO:0000313" key="3">
    <source>
        <dbReference type="Proteomes" id="UP000297477"/>
    </source>
</evidence>
<keyword evidence="1" id="KW-0472">Membrane</keyword>
<accession>A0ABY2JYD4</accession>
<dbReference type="RefSeq" id="WP_067191546.1">
    <property type="nucleotide sequence ID" value="NZ_SPKT01000016.1"/>
</dbReference>
<gene>
    <name evidence="2" type="ORF">E4A49_08480</name>
</gene>
<evidence type="ECO:0000313" key="2">
    <source>
        <dbReference type="EMBL" id="TFH98539.1"/>
    </source>
</evidence>
<sequence length="352" mass="38543">MSTADARMEDLLARFTKARGLESDRRWAEEAFARFVLDDVRENVMVRELEEAVAVVEVSGTRPEKLFGPAADWARSRRDELAEDGEAVLAVESPLTWRAVPGNALLISALFSVPFAVVMAFDGLTLDYSWPHLLMPLVLGTLMAVVITVWSRTILRRSFAATVAMTGAVTLLLATGAALLFTGLQDVVVFTGSVAWLLAVVGAYLLLGLLGFRLLPRDQSTGDASAQEIPDDGTWALVLGGTLRGRLGYSDERARQIVQEARSHAEASGRTLAEEFGTPAEYASRLPADTRRRQRLYAVLLTAVAAYWVGMLVFEWLSPEETVQWWRVAGAVLFPVLAGVQWRGAVRKHADG</sequence>
<evidence type="ECO:0000256" key="1">
    <source>
        <dbReference type="SAM" id="Phobius"/>
    </source>
</evidence>
<keyword evidence="1" id="KW-0812">Transmembrane</keyword>
<organism evidence="2 3">
    <name type="scientific">Micrococcus lylae</name>
    <dbReference type="NCBI Taxonomy" id="1273"/>
    <lineage>
        <taxon>Bacteria</taxon>
        <taxon>Bacillati</taxon>
        <taxon>Actinomycetota</taxon>
        <taxon>Actinomycetes</taxon>
        <taxon>Micrococcales</taxon>
        <taxon>Micrococcaceae</taxon>
        <taxon>Micrococcus</taxon>
    </lineage>
</organism>
<evidence type="ECO:0008006" key="4">
    <source>
        <dbReference type="Google" id="ProtNLM"/>
    </source>
</evidence>
<name>A0ABY2JYD4_9MICC</name>
<feature type="transmembrane region" description="Helical" evidence="1">
    <location>
        <begin position="187"/>
        <end position="210"/>
    </location>
</feature>
<protein>
    <recommendedName>
        <fullName evidence="4">Integral membrane protein</fullName>
    </recommendedName>
</protein>
<keyword evidence="1" id="KW-1133">Transmembrane helix</keyword>
<dbReference type="Proteomes" id="UP000297477">
    <property type="component" value="Unassembled WGS sequence"/>
</dbReference>
<dbReference type="EMBL" id="SPKT01000016">
    <property type="protein sequence ID" value="TFH98539.1"/>
    <property type="molecule type" value="Genomic_DNA"/>
</dbReference>
<feature type="transmembrane region" description="Helical" evidence="1">
    <location>
        <begin position="296"/>
        <end position="317"/>
    </location>
</feature>
<feature type="transmembrane region" description="Helical" evidence="1">
    <location>
        <begin position="133"/>
        <end position="151"/>
    </location>
</feature>
<feature type="transmembrane region" description="Helical" evidence="1">
    <location>
        <begin position="104"/>
        <end position="121"/>
    </location>
</feature>
<feature type="transmembrane region" description="Helical" evidence="1">
    <location>
        <begin position="323"/>
        <end position="340"/>
    </location>
</feature>
<reference evidence="2 3" key="1">
    <citation type="submission" date="2019-03" db="EMBL/GenBank/DDBJ databases">
        <title>Reclassification of Micrococcus aloeverae and Micrococcus yunnanensis as later heterotypic synonyms of Micrococcus luteus.</title>
        <authorList>
            <person name="Huang C.-H."/>
        </authorList>
    </citation>
    <scope>NUCLEOTIDE SEQUENCE [LARGE SCALE GENOMIC DNA]</scope>
    <source>
        <strain evidence="2 3">BCRC 12151</strain>
    </source>
</reference>
<keyword evidence="3" id="KW-1185">Reference proteome</keyword>